<dbReference type="Pfam" id="PF00355">
    <property type="entry name" value="Rieske"/>
    <property type="match status" value="1"/>
</dbReference>
<dbReference type="PANTHER" id="PTHR21266:SF60">
    <property type="entry name" value="3-KETOSTEROID-9-ALPHA-MONOOXYGENASE, OXYGENASE COMPONENT"/>
    <property type="match status" value="1"/>
</dbReference>
<dbReference type="SUPFAM" id="SSF55961">
    <property type="entry name" value="Bet v1-like"/>
    <property type="match status" value="1"/>
</dbReference>
<evidence type="ECO:0000313" key="8">
    <source>
        <dbReference type="Proteomes" id="UP000460626"/>
    </source>
</evidence>
<comment type="caution">
    <text evidence="7">The sequence shown here is derived from an EMBL/GenBank/DDBJ whole genome shotgun (WGS) entry which is preliminary data.</text>
</comment>
<dbReference type="InterPro" id="IPR036922">
    <property type="entry name" value="Rieske_2Fe-2S_sf"/>
</dbReference>
<keyword evidence="5" id="KW-0411">Iron-sulfur</keyword>
<evidence type="ECO:0000256" key="5">
    <source>
        <dbReference type="ARBA" id="ARBA00023014"/>
    </source>
</evidence>
<accession>A0A844ZWY2</accession>
<keyword evidence="3" id="KW-0560">Oxidoreductase</keyword>
<dbReference type="Gene3D" id="2.102.10.10">
    <property type="entry name" value="Rieske [2Fe-2S] iron-sulphur domain"/>
    <property type="match status" value="1"/>
</dbReference>
<dbReference type="AlphaFoldDB" id="A0A844ZWY2"/>
<organism evidence="7 8">
    <name type="scientific">Aurantiacibacter arachoides</name>
    <dbReference type="NCBI Taxonomy" id="1850444"/>
    <lineage>
        <taxon>Bacteria</taxon>
        <taxon>Pseudomonadati</taxon>
        <taxon>Pseudomonadota</taxon>
        <taxon>Alphaproteobacteria</taxon>
        <taxon>Sphingomonadales</taxon>
        <taxon>Erythrobacteraceae</taxon>
        <taxon>Aurantiacibacter</taxon>
    </lineage>
</organism>
<dbReference type="Gene3D" id="3.90.380.10">
    <property type="entry name" value="Naphthalene 1,2-dioxygenase Alpha Subunit, Chain A, domain 1"/>
    <property type="match status" value="1"/>
</dbReference>
<protein>
    <submittedName>
        <fullName evidence="7">Rieske 2Fe-2S domain-containing protein</fullName>
    </submittedName>
</protein>
<dbReference type="GO" id="GO:0016491">
    <property type="term" value="F:oxidoreductase activity"/>
    <property type="evidence" value="ECO:0007669"/>
    <property type="project" value="UniProtKB-KW"/>
</dbReference>
<dbReference type="GO" id="GO:0051537">
    <property type="term" value="F:2 iron, 2 sulfur cluster binding"/>
    <property type="evidence" value="ECO:0007669"/>
    <property type="project" value="UniProtKB-KW"/>
</dbReference>
<evidence type="ECO:0000256" key="2">
    <source>
        <dbReference type="ARBA" id="ARBA00022723"/>
    </source>
</evidence>
<evidence type="ECO:0000313" key="7">
    <source>
        <dbReference type="EMBL" id="MXO92623.1"/>
    </source>
</evidence>
<keyword evidence="8" id="KW-1185">Reference proteome</keyword>
<dbReference type="EMBL" id="WTYH01000001">
    <property type="protein sequence ID" value="MXO92623.1"/>
    <property type="molecule type" value="Genomic_DNA"/>
</dbReference>
<dbReference type="InterPro" id="IPR044043">
    <property type="entry name" value="VanA_C_cat"/>
</dbReference>
<dbReference type="RefSeq" id="WP_131451986.1">
    <property type="nucleotide sequence ID" value="NZ_BMJK01000001.1"/>
</dbReference>
<dbReference type="Proteomes" id="UP000460626">
    <property type="component" value="Unassembled WGS sequence"/>
</dbReference>
<dbReference type="InterPro" id="IPR050584">
    <property type="entry name" value="Cholesterol_7-desaturase"/>
</dbReference>
<name>A0A844ZWY2_9SPHN</name>
<gene>
    <name evidence="7" type="ORF">GRI62_03255</name>
</gene>
<evidence type="ECO:0000256" key="1">
    <source>
        <dbReference type="ARBA" id="ARBA00022714"/>
    </source>
</evidence>
<dbReference type="SUPFAM" id="SSF50022">
    <property type="entry name" value="ISP domain"/>
    <property type="match status" value="1"/>
</dbReference>
<dbReference type="Pfam" id="PF19112">
    <property type="entry name" value="VanA_C"/>
    <property type="match status" value="1"/>
</dbReference>
<reference evidence="7 8" key="1">
    <citation type="submission" date="2019-12" db="EMBL/GenBank/DDBJ databases">
        <title>Genomic-based taxomic classification of the family Erythrobacteraceae.</title>
        <authorList>
            <person name="Xu L."/>
        </authorList>
    </citation>
    <scope>NUCLEOTIDE SEQUENCE [LARGE SCALE GENOMIC DNA]</scope>
    <source>
        <strain evidence="7 8">RC4-10-4</strain>
    </source>
</reference>
<keyword evidence="1" id="KW-0001">2Fe-2S</keyword>
<dbReference type="GO" id="GO:0046872">
    <property type="term" value="F:metal ion binding"/>
    <property type="evidence" value="ECO:0007669"/>
    <property type="project" value="UniProtKB-KW"/>
</dbReference>
<evidence type="ECO:0000256" key="4">
    <source>
        <dbReference type="ARBA" id="ARBA00023004"/>
    </source>
</evidence>
<sequence length="343" mass="38392">MSAQFLRNAWYMAGWSDELGESGFTREICGERVFVYRLGDGSPAALRDRCPHRFAPLSMGTRDGDLVVCPYHGLAFDPDGRCARNPFAERIPAGAHVPAFRVVDCDGIVWLWRGDPQKANESAIPLFPFVPNRPGWRTLTGYTLMQANYEYGTDNLLDLSHIEFVHKGSFAGQGVIFAGKHSVRDEGDTLHSDWFMADIPPPSIAQGILPPDMRTDHWLDMRWNAPATMRLNVGVCPHGAPREAGFEVPQAHILTPANEHQTHYFWSTSRPLEGDDPQEDAFLLDLFRQAFDEEDKPIIEAAYANVAGRNFWAEEPLSLGIDQGGTRARRKIEAMLRAEARDG</sequence>
<evidence type="ECO:0000256" key="3">
    <source>
        <dbReference type="ARBA" id="ARBA00023002"/>
    </source>
</evidence>
<keyword evidence="2" id="KW-0479">Metal-binding</keyword>
<dbReference type="PANTHER" id="PTHR21266">
    <property type="entry name" value="IRON-SULFUR DOMAIN CONTAINING PROTEIN"/>
    <property type="match status" value="1"/>
</dbReference>
<proteinExistence type="predicted"/>
<dbReference type="InterPro" id="IPR017941">
    <property type="entry name" value="Rieske_2Fe-2S"/>
</dbReference>
<feature type="domain" description="Rieske" evidence="6">
    <location>
        <begin position="10"/>
        <end position="111"/>
    </location>
</feature>
<keyword evidence="4" id="KW-0408">Iron</keyword>
<dbReference type="OrthoDB" id="7388373at2"/>
<dbReference type="PROSITE" id="PS51296">
    <property type="entry name" value="RIESKE"/>
    <property type="match status" value="1"/>
</dbReference>
<evidence type="ECO:0000259" key="6">
    <source>
        <dbReference type="PROSITE" id="PS51296"/>
    </source>
</evidence>